<proteinExistence type="predicted"/>
<evidence type="ECO:0000259" key="1">
    <source>
        <dbReference type="Pfam" id="PF12392"/>
    </source>
</evidence>
<dbReference type="Pfam" id="PF12392">
    <property type="entry name" value="DUF3656"/>
    <property type="match status" value="1"/>
</dbReference>
<dbReference type="PANTHER" id="PTHR30217">
    <property type="entry name" value="PEPTIDASE U32 FAMILY"/>
    <property type="match status" value="1"/>
</dbReference>
<dbReference type="Pfam" id="PF01136">
    <property type="entry name" value="Peptidase_U32"/>
    <property type="match status" value="1"/>
</dbReference>
<gene>
    <name evidence="2" type="ORF">METUNv1_00061</name>
</gene>
<dbReference type="AlphaFoldDB" id="F5R7D1"/>
<comment type="caution">
    <text evidence="2">The sequence shown here is derived from an EMBL/GenBank/DDBJ whole genome shotgun (WGS) entry which is preliminary data.</text>
</comment>
<dbReference type="EMBL" id="AFHG01000028">
    <property type="protein sequence ID" value="EGK73434.1"/>
    <property type="molecule type" value="Genomic_DNA"/>
</dbReference>
<name>F5R7D1_METUF</name>
<organism evidence="2 3">
    <name type="scientific">Methyloversatilis universalis (strain ATCC BAA-1314 / DSM 25237 / JCM 13912 / CCUG 52030 / FAM5)</name>
    <dbReference type="NCBI Taxonomy" id="1000565"/>
    <lineage>
        <taxon>Bacteria</taxon>
        <taxon>Pseudomonadati</taxon>
        <taxon>Pseudomonadota</taxon>
        <taxon>Betaproteobacteria</taxon>
        <taxon>Nitrosomonadales</taxon>
        <taxon>Sterolibacteriaceae</taxon>
        <taxon>Methyloversatilis</taxon>
    </lineage>
</organism>
<keyword evidence="3" id="KW-1185">Reference proteome</keyword>
<dbReference type="InterPro" id="IPR001539">
    <property type="entry name" value="Peptidase_U32"/>
</dbReference>
<dbReference type="PROSITE" id="PS01276">
    <property type="entry name" value="PEPTIDASE_U32"/>
    <property type="match status" value="1"/>
</dbReference>
<evidence type="ECO:0000313" key="2">
    <source>
        <dbReference type="EMBL" id="EGK73434.1"/>
    </source>
</evidence>
<reference evidence="2 3" key="1">
    <citation type="journal article" date="2011" name="J. Bacteriol.">
        <title>Genome sequence of Methyloversatilis universalis FAM5T, a methylotrophic representative of the order Rhodocyclales.</title>
        <authorList>
            <person name="Kittichotirat W."/>
            <person name="Good N.M."/>
            <person name="Hall R."/>
            <person name="Bringel F."/>
            <person name="Lajus A."/>
            <person name="Medigue C."/>
            <person name="Smalley N.E."/>
            <person name="Beck D."/>
            <person name="Bumgarner R."/>
            <person name="Vuilleumier S."/>
            <person name="Kalyuzhnaya M.G."/>
        </authorList>
    </citation>
    <scope>NUCLEOTIDE SEQUENCE [LARGE SCALE GENOMIC DNA]</scope>
    <source>
        <strain evidence="3">ATCC BAA-1314 / JCM 13912 / FAM5</strain>
    </source>
</reference>
<sequence>MTADRRILELLAPAKNADFGIEAINHGADAVYIGGPSFGARKGADNDIIDIARLCTHAHRYHARVLTAFNTILRDDELEPARRAIWQLYDAGVDALIVQDMALLEMDLPPIQLHASTQTDIRDAAKARFLQDVGFTQIVLAREMTLEDVRKVAANTSCTLEYFVHGALCVAFSGQCFISHAHTGRSANRGECSQACRLPYTLTDAQGRVVAHDKHLLSMKDNDQSANMRALIDAGVSSFKIEGRLKDLGYVKNITAHYSTLLNGLLEDLPGYRRASSGRCSYTFVPQPEKTFNRGSTDYFANGRQHGIEAFESPSFVGEEAATISKVAADHIEVDAAVDIHNGDGLSYYDSHRELMGLRINVAQGRKLYPNVMPGDLKPGMTLYRNRDQAFERALEKKSADRRIRADLRFEETADGFALTMTDEDGVSARVELTHDKQPARDAERALAGIRDSLGKLGNTLFEAGDIAIDLPQARFLPASALNGLRRDAVALLEANRIAAHLRPQPGVPVEPPVRFTDTELSYLANVYNEKARAFYRKHGVELIADAYEANQELDEVSLMITKHCLRFSHNLCPKELKEYDLRGMVKAEPMTLMNGNDKLTLRFDCKKCEMHVVGRIRKNVLKAQAVPVTFHRTAPEGVKVTRSAPRP</sequence>
<feature type="domain" description="Peptidase U32 collagenase" evidence="1">
    <location>
        <begin position="383"/>
        <end position="498"/>
    </location>
</feature>
<dbReference type="RefSeq" id="WP_008057661.1">
    <property type="nucleotide sequence ID" value="NZ_AFHG01000028.1"/>
</dbReference>
<evidence type="ECO:0000313" key="3">
    <source>
        <dbReference type="Proteomes" id="UP000005019"/>
    </source>
</evidence>
<dbReference type="STRING" id="1000565.METUNv1_00061"/>
<dbReference type="OrthoDB" id="9807498at2"/>
<dbReference type="Proteomes" id="UP000005019">
    <property type="component" value="Unassembled WGS sequence"/>
</dbReference>
<dbReference type="InterPro" id="IPR051454">
    <property type="entry name" value="RNA/ubiquinone_mod_enzymes"/>
</dbReference>
<protein>
    <submittedName>
        <fullName evidence="2">Peptidase</fullName>
    </submittedName>
</protein>
<dbReference type="eggNOG" id="COG0826">
    <property type="taxonomic scope" value="Bacteria"/>
</dbReference>
<accession>F5R7D1</accession>
<dbReference type="InterPro" id="IPR020988">
    <property type="entry name" value="Pept_U32_collagenase"/>
</dbReference>
<dbReference type="PANTHER" id="PTHR30217:SF10">
    <property type="entry name" value="23S RRNA 5-HYDROXYCYTIDINE C2501 SYNTHASE"/>
    <property type="match status" value="1"/>
</dbReference>